<keyword evidence="1" id="KW-0238">DNA-binding</keyword>
<dbReference type="GO" id="GO:0003700">
    <property type="term" value="F:DNA-binding transcription factor activity"/>
    <property type="evidence" value="ECO:0007669"/>
    <property type="project" value="InterPro"/>
</dbReference>
<dbReference type="SUPFAM" id="SSF46785">
    <property type="entry name" value="Winged helix' DNA-binding domain"/>
    <property type="match status" value="1"/>
</dbReference>
<feature type="domain" description="HTH marR-type" evidence="2">
    <location>
        <begin position="1"/>
        <end position="142"/>
    </location>
</feature>
<dbReference type="PROSITE" id="PS50995">
    <property type="entry name" value="HTH_MARR_2"/>
    <property type="match status" value="1"/>
</dbReference>
<dbReference type="AlphaFoldDB" id="A0A923RLP5"/>
<gene>
    <name evidence="3" type="ORF">H8S33_16165</name>
</gene>
<protein>
    <submittedName>
        <fullName evidence="3">MarR family transcriptional regulator</fullName>
    </submittedName>
</protein>
<dbReference type="SMART" id="SM00347">
    <property type="entry name" value="HTH_MARR"/>
    <property type="match status" value="1"/>
</dbReference>
<keyword evidence="4" id="KW-1185">Reference proteome</keyword>
<dbReference type="InterPro" id="IPR036390">
    <property type="entry name" value="WH_DNA-bd_sf"/>
</dbReference>
<dbReference type="InterPro" id="IPR039422">
    <property type="entry name" value="MarR/SlyA-like"/>
</dbReference>
<dbReference type="PANTHER" id="PTHR33164">
    <property type="entry name" value="TRANSCRIPTIONAL REGULATOR, MARR FAMILY"/>
    <property type="match status" value="1"/>
</dbReference>
<evidence type="ECO:0000259" key="2">
    <source>
        <dbReference type="PROSITE" id="PS50995"/>
    </source>
</evidence>
<proteinExistence type="predicted"/>
<dbReference type="GO" id="GO:0003677">
    <property type="term" value="F:DNA binding"/>
    <property type="evidence" value="ECO:0007669"/>
    <property type="project" value="UniProtKB-KW"/>
</dbReference>
<evidence type="ECO:0000256" key="1">
    <source>
        <dbReference type="ARBA" id="ARBA00023125"/>
    </source>
</evidence>
<evidence type="ECO:0000313" key="3">
    <source>
        <dbReference type="EMBL" id="MBC5638317.1"/>
    </source>
</evidence>
<dbReference type="GO" id="GO:0006950">
    <property type="term" value="P:response to stress"/>
    <property type="evidence" value="ECO:0007669"/>
    <property type="project" value="TreeGrafter"/>
</dbReference>
<reference evidence="3" key="1">
    <citation type="submission" date="2020-08" db="EMBL/GenBank/DDBJ databases">
        <title>Genome public.</title>
        <authorList>
            <person name="Liu C."/>
            <person name="Sun Q."/>
        </authorList>
    </citation>
    <scope>NUCLEOTIDE SEQUENCE</scope>
    <source>
        <strain evidence="3">BX22</strain>
    </source>
</reference>
<dbReference type="InterPro" id="IPR000835">
    <property type="entry name" value="HTH_MarR-typ"/>
</dbReference>
<accession>A0A923RLP5</accession>
<name>A0A923RLP5_9BACI</name>
<dbReference type="Proteomes" id="UP000637359">
    <property type="component" value="Unassembled WGS sequence"/>
</dbReference>
<dbReference type="PANTHER" id="PTHR33164:SF57">
    <property type="entry name" value="MARR-FAMILY TRANSCRIPTIONAL REGULATOR"/>
    <property type="match status" value="1"/>
</dbReference>
<dbReference type="Pfam" id="PF01047">
    <property type="entry name" value="MarR"/>
    <property type="match status" value="1"/>
</dbReference>
<dbReference type="InterPro" id="IPR036388">
    <property type="entry name" value="WH-like_DNA-bd_sf"/>
</dbReference>
<organism evidence="3 4">
    <name type="scientific">Ornithinibacillus hominis</name>
    <dbReference type="NCBI Taxonomy" id="2763055"/>
    <lineage>
        <taxon>Bacteria</taxon>
        <taxon>Bacillati</taxon>
        <taxon>Bacillota</taxon>
        <taxon>Bacilli</taxon>
        <taxon>Bacillales</taxon>
        <taxon>Bacillaceae</taxon>
        <taxon>Ornithinibacillus</taxon>
    </lineage>
</organism>
<sequence>MVQKGTNKAIERIEYEITTFIRHAVYKEKTDKKIGFLDRSIYLLLRNLEESGPSRLKTLAERFKLDISTISRQASTAEARGFISRSKDSSDGRGSVFQITPLGRENLLADKEARIERFQNMLQEWSIDEQELFAELLSSLNDSFID</sequence>
<evidence type="ECO:0000313" key="4">
    <source>
        <dbReference type="Proteomes" id="UP000637359"/>
    </source>
</evidence>
<comment type="caution">
    <text evidence="3">The sequence shown here is derived from an EMBL/GenBank/DDBJ whole genome shotgun (WGS) entry which is preliminary data.</text>
</comment>
<dbReference type="Gene3D" id="1.10.10.10">
    <property type="entry name" value="Winged helix-like DNA-binding domain superfamily/Winged helix DNA-binding domain"/>
    <property type="match status" value="1"/>
</dbReference>
<dbReference type="EMBL" id="JACOOL010000014">
    <property type="protein sequence ID" value="MBC5638317.1"/>
    <property type="molecule type" value="Genomic_DNA"/>
</dbReference>
<dbReference type="PRINTS" id="PR00598">
    <property type="entry name" value="HTHMARR"/>
</dbReference>